<name>A0A2D0NEV6_FLAN2</name>
<evidence type="ECO:0000313" key="1">
    <source>
        <dbReference type="EMBL" id="PHN07015.1"/>
    </source>
</evidence>
<evidence type="ECO:0000313" key="2">
    <source>
        <dbReference type="Proteomes" id="UP000223913"/>
    </source>
</evidence>
<dbReference type="PANTHER" id="PTHR37841:SF1">
    <property type="entry name" value="DUF3298 DOMAIN-CONTAINING PROTEIN"/>
    <property type="match status" value="1"/>
</dbReference>
<gene>
    <name evidence="1" type="ORF">CRP01_08630</name>
</gene>
<keyword evidence="2" id="KW-1185">Reference proteome</keyword>
<protein>
    <recommendedName>
        <fullName evidence="3">WG repeat-containing protein</fullName>
    </recommendedName>
</protein>
<dbReference type="InterPro" id="IPR032774">
    <property type="entry name" value="WG_beta_rep"/>
</dbReference>
<dbReference type="Pfam" id="PF14903">
    <property type="entry name" value="WG_beta_rep"/>
    <property type="match status" value="7"/>
</dbReference>
<sequence length="807" mass="92471">MLSPQEPTMQNTYPACAFFLMIILTACSKRSALPPDEPFISREKIYAQFNYDWIGSFSEGLAPARIGADFFVIGRDGRRLFDNPYDSKRINFHDGLVNVRKDGRYGYIDRRGREIIAPQFSTGARFIHGRARAARDGQSGLIRRSDLRFDPIDYDWYTLLLGNRQYLPVVRNGKFGIMRPDKQLVVPIQYDFLLAHREDLLIARSGARSGLLNYRNDTLIPFIYESLQVNREGPPLLSAKKEGKWGLINLEQDVLLPFIYDEIYPRDSGRYFRVKKDGGYQFLNQKLEYWTDTVYNWVSPVGPETLLLMNNRQSVLLDLQSGQITPLPYSHIQHFRDGVAFLREGDRYGAVNRDLEVIIPPEYDRVQSFFDGLAWVVRDGQHYLIDRRGDPIHPEPFDDAHYSHLGIMPVKRGDAWGLINRRGEVVTEFIYDQIKTVDEVGFIVGKDRKNGLINFGGEWILPLEYNYLAEEKTGHILAEKDGKFGLYFFSGKPAIPLEYDGVRNLGYRFGSGYPAHFRVNKGTVYGIYNVEQAEEPPFRFQSIGSIRDGGMIARIEGQYGLIDYRGTEILPLEYSRMIEKEDYNWIVLCREKCGLSDRAGNIKIPLEYEELDFLQPAFIRARRDGRWGLITIDETVRIPFEYEELVISGGYTRVRQDGKWGIVNRFHETLVPIAYDQIGRVSDGIACVRRGEQWGFVDTTGVSITAIQYDGVRAIFKGFGMVEKDGKYGMVNDRGEEVIPIVFTDIKVSYDRPDGGDDPPGSVRSQEFRSFKVKLENYTFILDRNGDCAADCPPPAVLEQYGIKPAR</sequence>
<proteinExistence type="predicted"/>
<dbReference type="AlphaFoldDB" id="A0A2D0NEV6"/>
<evidence type="ECO:0008006" key="3">
    <source>
        <dbReference type="Google" id="ProtNLM"/>
    </source>
</evidence>
<comment type="caution">
    <text evidence="1">The sequence shown here is derived from an EMBL/GenBank/DDBJ whole genome shotgun (WGS) entry which is preliminary data.</text>
</comment>
<dbReference type="Proteomes" id="UP000223913">
    <property type="component" value="Unassembled WGS sequence"/>
</dbReference>
<dbReference type="OrthoDB" id="5464673at2"/>
<dbReference type="PANTHER" id="PTHR37841">
    <property type="entry name" value="GLR2918 PROTEIN"/>
    <property type="match status" value="1"/>
</dbReference>
<accession>A0A2D0NEV6</accession>
<organism evidence="1 2">
    <name type="scientific">Flavilitoribacter nigricans (strain ATCC 23147 / DSM 23189 / NBRC 102662 / NCIMB 1420 / SS-2)</name>
    <name type="common">Lewinella nigricans</name>
    <dbReference type="NCBI Taxonomy" id="1122177"/>
    <lineage>
        <taxon>Bacteria</taxon>
        <taxon>Pseudomonadati</taxon>
        <taxon>Bacteroidota</taxon>
        <taxon>Saprospiria</taxon>
        <taxon>Saprospirales</taxon>
        <taxon>Lewinellaceae</taxon>
        <taxon>Flavilitoribacter</taxon>
    </lineage>
</organism>
<reference evidence="1 2" key="1">
    <citation type="submission" date="2017-10" db="EMBL/GenBank/DDBJ databases">
        <title>The draft genome sequence of Lewinella nigricans NBRC 102662.</title>
        <authorList>
            <person name="Wang K."/>
        </authorList>
    </citation>
    <scope>NUCLEOTIDE SEQUENCE [LARGE SCALE GENOMIC DNA]</scope>
    <source>
        <strain evidence="1 2">NBRC 102662</strain>
    </source>
</reference>
<dbReference type="EMBL" id="PDUD01000012">
    <property type="protein sequence ID" value="PHN07015.1"/>
    <property type="molecule type" value="Genomic_DNA"/>
</dbReference>